<dbReference type="SUPFAM" id="SSF49764">
    <property type="entry name" value="HSP20-like chaperones"/>
    <property type="match status" value="1"/>
</dbReference>
<feature type="compositionally biased region" description="Low complexity" evidence="6">
    <location>
        <begin position="184"/>
        <end position="194"/>
    </location>
</feature>
<evidence type="ECO:0000256" key="2">
    <source>
        <dbReference type="ARBA" id="ARBA00004496"/>
    </source>
</evidence>
<feature type="compositionally biased region" description="Acidic residues" evidence="6">
    <location>
        <begin position="738"/>
        <end position="753"/>
    </location>
</feature>
<comment type="caution">
    <text evidence="8">The sequence shown here is derived from an EMBL/GenBank/DDBJ whole genome shotgun (WGS) entry which is preliminary data.</text>
</comment>
<sequence>MSQIPGTNKNTNDVSKNAQNLANDASNKASQLGNDVSNKAGDRSSQAQEQGDSLIKQASELASNTLVYVQQTAGSILGQGKDHAQNAADQTKSAANDAADQAAKEGQQSAEQAKQSLIGLTNQARDLASHTLDSANQYIKPAEDNASGLVNQVRATAGHIVENVSHLVAAGQQKAGEVADEAGKQAGQAQKSASNLASDAADTASQKAGEAQKTAQNAGQQASQALSDAAAQAKGAIQGATGSNLRSYGLPSRPPRLTDLYQSSPGADRKEGKLTFAGLGYKKTKERALHQVLVPSSGRRDQAEPFAAYIDANRFVVVLTYDAGRYKVVGHPVHRLSGEEQRLSSLASVWPTEWVASGGATVVLIRLQSISVGENGGVRWISESETKWRLPLVEDADRGATIKACKRIDSKARLLIQSTKTVAASVSGKAGMQGLGFQSGASQQANDSKAAKPGSSQTVFKVQLLELDETTEKEDDAQDTKTAGLLWSIEGEEPLITATLGEQEVLLGSEAPFHQPEGKQFHAGNATNMPQPNESFPIAAPAAQTTTASRGRRRAPHFSWAQTSDTVTITFALPSWINKSHIRAHFSLGALSLSFTQDALDLLDAPSASSAKITELDTGAAAEQKDEDDLTHAARMIASGRYVSRPTCAEIDPTGSLWTVERARGMSVLTLHLEKRHEGTRWMQVFANRTGSQPSRRNRITEVAEGTNVSNTQLTFKQAKANFERMATGQHVDQQHSEEEEDDPEDNEDDVPETMDPSELINMLEGLQKYTVDEESPAGNGYGLDRTGFNPSSGGTSLSLNQPSLLKDNLEEEDANVGRNFVVSSIARNTTGNTLITSSKDEELTLLATTLPSNGQNTAECVVVKHDLDGAIFTRSGQGWEHVATMPALAFVLASKRDAQRVYIHRRPGRAGEEGEYVVLAFESAPQVTGSGSSGETRGAGNLFLYYSPASDNAKHASSRVVRLGATTADETDEGGESASGALLGVCAVHLGRDEGQTLVGLCENRMLLLQGLL</sequence>
<dbReference type="InterPro" id="IPR007052">
    <property type="entry name" value="CS_dom"/>
</dbReference>
<evidence type="ECO:0000259" key="7">
    <source>
        <dbReference type="PROSITE" id="PS51203"/>
    </source>
</evidence>
<accession>A0A8H8TPC7</accession>
<dbReference type="EMBL" id="ULHB01000018">
    <property type="protein sequence ID" value="SYW76307.1"/>
    <property type="molecule type" value="Genomic_DNA"/>
</dbReference>
<dbReference type="PANTHER" id="PTHR21664:SF1">
    <property type="entry name" value="NUDC DOMAIN-CONTAINING PROTEIN 1"/>
    <property type="match status" value="1"/>
</dbReference>
<dbReference type="InterPro" id="IPR037895">
    <property type="entry name" value="NUDCD1"/>
</dbReference>
<dbReference type="GO" id="GO:0005737">
    <property type="term" value="C:cytoplasm"/>
    <property type="evidence" value="ECO:0007669"/>
    <property type="project" value="UniProtKB-SubCell"/>
</dbReference>
<evidence type="ECO:0000256" key="3">
    <source>
        <dbReference type="ARBA" id="ARBA00018915"/>
    </source>
</evidence>
<feature type="region of interest" description="Disordered" evidence="6">
    <location>
        <begin position="773"/>
        <end position="802"/>
    </location>
</feature>
<name>A0A8H8TPC7_9BASI</name>
<gene>
    <name evidence="8" type="ORF">UBRO2_01378</name>
</gene>
<keyword evidence="5" id="KW-0539">Nucleus</keyword>
<evidence type="ECO:0000313" key="9">
    <source>
        <dbReference type="Proteomes" id="UP000658997"/>
    </source>
</evidence>
<keyword evidence="4" id="KW-0963">Cytoplasm</keyword>
<dbReference type="PANTHER" id="PTHR21664">
    <property type="entry name" value="CHRONIC MYELOGENOUS LEUKEMIA TUMOR ANTIGEN 66"/>
    <property type="match status" value="1"/>
</dbReference>
<evidence type="ECO:0000313" key="8">
    <source>
        <dbReference type="EMBL" id="SYW76307.1"/>
    </source>
</evidence>
<comment type="subcellular location">
    <subcellularLocation>
        <location evidence="2">Cytoplasm</location>
    </subcellularLocation>
    <subcellularLocation>
        <location evidence="1">Nucleus</location>
    </subcellularLocation>
</comment>
<dbReference type="AlphaFoldDB" id="A0A8H8TPC7"/>
<feature type="region of interest" description="Disordered" evidence="6">
    <location>
        <begin position="79"/>
        <end position="114"/>
    </location>
</feature>
<feature type="region of interest" description="Disordered" evidence="6">
    <location>
        <begin position="1"/>
        <end position="56"/>
    </location>
</feature>
<organism evidence="8 9">
    <name type="scientific">Ustilago bromivora</name>
    <dbReference type="NCBI Taxonomy" id="307758"/>
    <lineage>
        <taxon>Eukaryota</taxon>
        <taxon>Fungi</taxon>
        <taxon>Dikarya</taxon>
        <taxon>Basidiomycota</taxon>
        <taxon>Ustilaginomycotina</taxon>
        <taxon>Ustilaginomycetes</taxon>
        <taxon>Ustilaginales</taxon>
        <taxon>Ustilaginaceae</taxon>
        <taxon>Ustilago</taxon>
    </lineage>
</organism>
<feature type="compositionally biased region" description="Polar residues" evidence="6">
    <location>
        <begin position="789"/>
        <end position="802"/>
    </location>
</feature>
<evidence type="ECO:0000256" key="1">
    <source>
        <dbReference type="ARBA" id="ARBA00004123"/>
    </source>
</evidence>
<feature type="region of interest" description="Disordered" evidence="6">
    <location>
        <begin position="727"/>
        <end position="755"/>
    </location>
</feature>
<feature type="region of interest" description="Disordered" evidence="6">
    <location>
        <begin position="241"/>
        <end position="266"/>
    </location>
</feature>
<evidence type="ECO:0000256" key="6">
    <source>
        <dbReference type="SAM" id="MobiDB-lite"/>
    </source>
</evidence>
<dbReference type="PROSITE" id="PS51203">
    <property type="entry name" value="CS"/>
    <property type="match status" value="1"/>
</dbReference>
<feature type="compositionally biased region" description="Polar residues" evidence="6">
    <location>
        <begin position="1"/>
        <end position="51"/>
    </location>
</feature>
<evidence type="ECO:0000256" key="4">
    <source>
        <dbReference type="ARBA" id="ARBA00022490"/>
    </source>
</evidence>
<dbReference type="Proteomes" id="UP000658997">
    <property type="component" value="Unassembled WGS sequence"/>
</dbReference>
<feature type="compositionally biased region" description="Low complexity" evidence="6">
    <location>
        <begin position="218"/>
        <end position="227"/>
    </location>
</feature>
<keyword evidence="9" id="KW-1185">Reference proteome</keyword>
<reference evidence="8" key="1">
    <citation type="submission" date="2018-08" db="EMBL/GenBank/DDBJ databases">
        <authorList>
            <person name="Guldener U."/>
        </authorList>
    </citation>
    <scope>NUCLEOTIDE SEQUENCE</scope>
    <source>
        <strain evidence="8">UB2</strain>
    </source>
</reference>
<dbReference type="InterPro" id="IPR008978">
    <property type="entry name" value="HSP20-like_chaperone"/>
</dbReference>
<dbReference type="Pfam" id="PF04969">
    <property type="entry name" value="CS"/>
    <property type="match status" value="1"/>
</dbReference>
<dbReference type="GO" id="GO:0005634">
    <property type="term" value="C:nucleus"/>
    <property type="evidence" value="ECO:0007669"/>
    <property type="project" value="UniProtKB-SubCell"/>
</dbReference>
<feature type="region of interest" description="Disordered" evidence="6">
    <location>
        <begin position="179"/>
        <end position="227"/>
    </location>
</feature>
<dbReference type="Gene3D" id="2.60.40.790">
    <property type="match status" value="1"/>
</dbReference>
<feature type="domain" description="CS" evidence="7">
    <location>
        <begin position="553"/>
        <end position="686"/>
    </location>
</feature>
<protein>
    <recommendedName>
        <fullName evidence="3">NudC domain-containing protein 1</fullName>
    </recommendedName>
</protein>
<evidence type="ECO:0000256" key="5">
    <source>
        <dbReference type="ARBA" id="ARBA00023242"/>
    </source>
</evidence>
<proteinExistence type="predicted"/>